<keyword evidence="1" id="KW-0472">Membrane</keyword>
<dbReference type="Gene3D" id="2.60.120.1440">
    <property type="match status" value="1"/>
</dbReference>
<dbReference type="InterPro" id="IPR032508">
    <property type="entry name" value="FecR_C"/>
</dbReference>
<evidence type="ECO:0000256" key="1">
    <source>
        <dbReference type="SAM" id="Phobius"/>
    </source>
</evidence>
<evidence type="ECO:0000259" key="3">
    <source>
        <dbReference type="Pfam" id="PF16344"/>
    </source>
</evidence>
<sequence length="326" mass="38002">MERNIKNMKISNKYDRLVRKLIAGESSSEEMEELAHWNVVETKMKKQFDAAKNIVENGAIERRIWDKIDSRCQTPVERSQKLQLRYWRVALAACITALLIIGGGIFFFDKGHTASQRIIEYTEVVSSNSRLYVLPDSSKVWMQAGSRLRFSQDFMSNREVWLEGVATFEVTKRKGHNFKVYIDQAFVEVKGTVFRVQSTCQDGAEVTLFSGKVDFNVKASQRKVEMKPLQQIVFHPEKDEVILKNIGNISWDEGRYKFVDMRMDDLIEAIHDIYHISVELDRKVARNDLFTGYMRYDDPASKVIEKICINMNLKFKKETQKIIIYK</sequence>
<feature type="domain" description="Protein FecR C-terminal" evidence="3">
    <location>
        <begin position="256"/>
        <end position="324"/>
    </location>
</feature>
<dbReference type="RefSeq" id="WP_022347867.1">
    <property type="nucleotide sequence ID" value="NZ_JGCY01000406.1"/>
</dbReference>
<dbReference type="PANTHER" id="PTHR30273">
    <property type="entry name" value="PERIPLASMIC SIGNAL SENSOR AND SIGMA FACTOR ACTIVATOR FECR-RELATED"/>
    <property type="match status" value="1"/>
</dbReference>
<evidence type="ECO:0000259" key="2">
    <source>
        <dbReference type="Pfam" id="PF04773"/>
    </source>
</evidence>
<dbReference type="PATRIC" id="fig|1339315.3.peg.4471"/>
<reference evidence="4 5" key="1">
    <citation type="submission" date="2014-02" db="EMBL/GenBank/DDBJ databases">
        <authorList>
            <person name="Sears C."/>
            <person name="Carroll K."/>
            <person name="Sack B.R."/>
            <person name="Qadri F."/>
            <person name="Myers L.L."/>
            <person name="Chung G.-T."/>
            <person name="Escheverria P."/>
            <person name="Fraser C.M."/>
            <person name="Sadzewicz L."/>
            <person name="Shefchek K.A."/>
            <person name="Tallon L."/>
            <person name="Das S.P."/>
            <person name="Daugherty S."/>
            <person name="Mongodin E.F."/>
        </authorList>
    </citation>
    <scope>NUCLEOTIDE SEQUENCE [LARGE SCALE GENOMIC DNA]</scope>
    <source>
        <strain evidence="5">3988T(B)14</strain>
    </source>
</reference>
<dbReference type="Pfam" id="PF04773">
    <property type="entry name" value="FecR"/>
    <property type="match status" value="1"/>
</dbReference>
<dbReference type="InterPro" id="IPR006860">
    <property type="entry name" value="FecR"/>
</dbReference>
<evidence type="ECO:0000313" key="4">
    <source>
        <dbReference type="EMBL" id="EXY72384.1"/>
    </source>
</evidence>
<dbReference type="PIRSF" id="PIRSF018266">
    <property type="entry name" value="FecR"/>
    <property type="match status" value="1"/>
</dbReference>
<evidence type="ECO:0000313" key="5">
    <source>
        <dbReference type="Proteomes" id="UP000020529"/>
    </source>
</evidence>
<dbReference type="Proteomes" id="UP000020529">
    <property type="component" value="Unassembled WGS sequence"/>
</dbReference>
<dbReference type="AlphaFoldDB" id="A0A015SJH8"/>
<dbReference type="GO" id="GO:0016989">
    <property type="term" value="F:sigma factor antagonist activity"/>
    <property type="evidence" value="ECO:0007669"/>
    <property type="project" value="TreeGrafter"/>
</dbReference>
<protein>
    <submittedName>
        <fullName evidence="4">FecR family protein</fullName>
    </submittedName>
</protein>
<comment type="caution">
    <text evidence="4">The sequence shown here is derived from an EMBL/GenBank/DDBJ whole genome shotgun (WGS) entry which is preliminary data.</text>
</comment>
<accession>A0A015SJH8</accession>
<dbReference type="Gene3D" id="3.55.50.30">
    <property type="match status" value="1"/>
</dbReference>
<proteinExistence type="predicted"/>
<dbReference type="InterPro" id="IPR012373">
    <property type="entry name" value="Ferrdict_sens_TM"/>
</dbReference>
<feature type="domain" description="FecR protein" evidence="2">
    <location>
        <begin position="128"/>
        <end position="213"/>
    </location>
</feature>
<keyword evidence="1" id="KW-1133">Transmembrane helix</keyword>
<gene>
    <name evidence="4" type="ORF">M124_3837</name>
</gene>
<name>A0A015SJH8_BACFG</name>
<keyword evidence="1" id="KW-0812">Transmembrane</keyword>
<feature type="transmembrane region" description="Helical" evidence="1">
    <location>
        <begin position="86"/>
        <end position="108"/>
    </location>
</feature>
<dbReference type="Pfam" id="PF16344">
    <property type="entry name" value="FecR_C"/>
    <property type="match status" value="1"/>
</dbReference>
<dbReference type="EMBL" id="JGCY01000406">
    <property type="protein sequence ID" value="EXY72384.1"/>
    <property type="molecule type" value="Genomic_DNA"/>
</dbReference>
<dbReference type="PANTHER" id="PTHR30273:SF2">
    <property type="entry name" value="PROTEIN FECR"/>
    <property type="match status" value="1"/>
</dbReference>
<organism evidence="4 5">
    <name type="scientific">Bacteroides fragilis str. 3988T(B)14</name>
    <dbReference type="NCBI Taxonomy" id="1339315"/>
    <lineage>
        <taxon>Bacteria</taxon>
        <taxon>Pseudomonadati</taxon>
        <taxon>Bacteroidota</taxon>
        <taxon>Bacteroidia</taxon>
        <taxon>Bacteroidales</taxon>
        <taxon>Bacteroidaceae</taxon>
        <taxon>Bacteroides</taxon>
    </lineage>
</organism>